<protein>
    <recommendedName>
        <fullName evidence="5">SLH domain-containing protein</fullName>
    </recommendedName>
</protein>
<keyword evidence="2" id="KW-0433">Leucine-rich repeat</keyword>
<dbReference type="Pfam" id="PF05345">
    <property type="entry name" value="He_PIG"/>
    <property type="match status" value="2"/>
</dbReference>
<dbReference type="SUPFAM" id="SSF49313">
    <property type="entry name" value="Cadherin-like"/>
    <property type="match status" value="1"/>
</dbReference>
<dbReference type="Proteomes" id="UP000502677">
    <property type="component" value="Chromosome"/>
</dbReference>
<feature type="domain" description="SLH" evidence="5">
    <location>
        <begin position="627"/>
        <end position="692"/>
    </location>
</feature>
<evidence type="ECO:0000313" key="7">
    <source>
        <dbReference type="Proteomes" id="UP000502677"/>
    </source>
</evidence>
<dbReference type="GO" id="GO:0016020">
    <property type="term" value="C:membrane"/>
    <property type="evidence" value="ECO:0007669"/>
    <property type="project" value="InterPro"/>
</dbReference>
<feature type="domain" description="SLH" evidence="5">
    <location>
        <begin position="693"/>
        <end position="760"/>
    </location>
</feature>
<dbReference type="PANTHER" id="PTHR46652">
    <property type="entry name" value="LEUCINE-RICH REPEAT AND IQ DOMAIN-CONTAINING PROTEIN 1-RELATED"/>
    <property type="match status" value="1"/>
</dbReference>
<keyword evidence="7" id="KW-1185">Reference proteome</keyword>
<keyword evidence="4" id="KW-0732">Signal</keyword>
<dbReference type="InterPro" id="IPR042229">
    <property type="entry name" value="Listeria/Bacterioides_rpt_sf"/>
</dbReference>
<dbReference type="InterPro" id="IPR001611">
    <property type="entry name" value="Leu-rich_rpt"/>
</dbReference>
<organism evidence="6 7">
    <name type="scientific">Leucobacter viscericola</name>
    <dbReference type="NCBI Taxonomy" id="2714935"/>
    <lineage>
        <taxon>Bacteria</taxon>
        <taxon>Bacillati</taxon>
        <taxon>Actinomycetota</taxon>
        <taxon>Actinomycetes</taxon>
        <taxon>Micrococcales</taxon>
        <taxon>Microbacteriaceae</taxon>
        <taxon>Leucobacter</taxon>
    </lineage>
</organism>
<evidence type="ECO:0000256" key="2">
    <source>
        <dbReference type="ARBA" id="ARBA00022614"/>
    </source>
</evidence>
<gene>
    <name evidence="6" type="ORF">G7068_11080</name>
</gene>
<dbReference type="InterPro" id="IPR001119">
    <property type="entry name" value="SLH_dom"/>
</dbReference>
<dbReference type="InterPro" id="IPR015919">
    <property type="entry name" value="Cadherin-like_sf"/>
</dbReference>
<evidence type="ECO:0000256" key="3">
    <source>
        <dbReference type="ARBA" id="ARBA00022737"/>
    </source>
</evidence>
<evidence type="ECO:0000256" key="1">
    <source>
        <dbReference type="ARBA" id="ARBA00004196"/>
    </source>
</evidence>
<evidence type="ECO:0000256" key="4">
    <source>
        <dbReference type="SAM" id="SignalP"/>
    </source>
</evidence>
<dbReference type="InterPro" id="IPR050836">
    <property type="entry name" value="SDS22/Internalin_LRR"/>
</dbReference>
<dbReference type="KEGG" id="lvi:G7068_11080"/>
<dbReference type="AlphaFoldDB" id="A0A6G7XGT0"/>
<dbReference type="InterPro" id="IPR013783">
    <property type="entry name" value="Ig-like_fold"/>
</dbReference>
<dbReference type="Gene3D" id="2.60.40.4270">
    <property type="entry name" value="Listeria-Bacteroides repeat domain"/>
    <property type="match status" value="1"/>
</dbReference>
<dbReference type="Pfam" id="PF09479">
    <property type="entry name" value="Flg_new"/>
    <property type="match status" value="1"/>
</dbReference>
<feature type="signal peptide" evidence="4">
    <location>
        <begin position="1"/>
        <end position="28"/>
    </location>
</feature>
<feature type="chain" id="PRO_5026235446" description="SLH domain-containing protein" evidence="4">
    <location>
        <begin position="29"/>
        <end position="825"/>
    </location>
</feature>
<dbReference type="PANTHER" id="PTHR46652:SF3">
    <property type="entry name" value="LEUCINE-RICH REPEAT-CONTAINING PROTEIN 9"/>
    <property type="match status" value="1"/>
</dbReference>
<dbReference type="PROSITE" id="PS51272">
    <property type="entry name" value="SLH"/>
    <property type="match status" value="2"/>
</dbReference>
<dbReference type="EMBL" id="CP049863">
    <property type="protein sequence ID" value="QIK63676.1"/>
    <property type="molecule type" value="Genomic_DNA"/>
</dbReference>
<proteinExistence type="predicted"/>
<evidence type="ECO:0000259" key="5">
    <source>
        <dbReference type="PROSITE" id="PS51272"/>
    </source>
</evidence>
<comment type="subcellular location">
    <subcellularLocation>
        <location evidence="1">Cell envelope</location>
    </subcellularLocation>
</comment>
<dbReference type="Gene3D" id="2.60.40.10">
    <property type="entry name" value="Immunoglobulins"/>
    <property type="match status" value="2"/>
</dbReference>
<name>A0A6G7XGT0_9MICO</name>
<sequence>MNKHLRQGIVAAFAATALLLGTALPAQAETQQQLENLPLGHNDLAFPSAGISAPQEGRLAASDRAALPEDNEVVQIPDPVLRAKIGIQLGTTITRGTMRQLQSLSVSNSGITDLTGLEYASNLAIVDLSRNPITSIEPLRGLARMAQLDVSRTKISNIDAVSTMPKINYLQVNWTDVSDLTPVSGKAELWRIELAATKVSSLEPLRDDAGLQEVYFQETLVSDIHPLASLRQLRVLSAPDTDISDLSPIAGLPELTLLNVNSAKVSDLSMLDTWPRLRTVGFEEQRVMGVPAVASVTESTYRRPVSTTDPFKMLPGVVLTTTADATTASDGITMWSPLPANNELKAKVVGDPGPGSGATYSANITYTLSRADITNTPRKAAVNKPYSFQFSVTDGFIEGPFEMVSGGVPGLTLSNTGELRGTPTQQGIFPMVITRTDAYGNVITRSFNLVVGDKADLVTVSFDSAGGTDIAPVEVEYGDVVSAPGKPVRDGYEFGEWTLNGVPYDFSMPVSSSMTLVASWDVVAPPKPVPPTIKPDSLPAGMVGKAYSATITASGDGKPTLEITAGALPTGLKFDAKTGKISGTPTKAGIFRFTVTSNNSGAIATKNYAIAVTIETLTDLPCMEPRKVPVFADTPLSHKFYKEIDWMECMKYSTGWRQPAGKPLYKPQDNLERQAMAAFIYRMEAPKGYVAPAVSPFADVKPTDSFYKEMAWMYEMKYSTGWAEPSGKPTYRPHEPLSREAMAAFIYRLEASKDAAAKNYKAPAKSPMADMKPGMKFYKEISWMYDTKLSTGNKVGDTKEYWPKDDLSRQAMAAFIYRLVTEYRK</sequence>
<dbReference type="RefSeq" id="WP_166292021.1">
    <property type="nucleotide sequence ID" value="NZ_CP049863.1"/>
</dbReference>
<dbReference type="SUPFAM" id="SSF52058">
    <property type="entry name" value="L domain-like"/>
    <property type="match status" value="1"/>
</dbReference>
<dbReference type="Gene3D" id="3.80.10.10">
    <property type="entry name" value="Ribonuclease Inhibitor"/>
    <property type="match status" value="1"/>
</dbReference>
<reference evidence="6 7" key="1">
    <citation type="submission" date="2020-03" db="EMBL/GenBank/DDBJ databases">
        <title>Leucobacter sp. nov., isolated from beetles.</title>
        <authorList>
            <person name="Hyun D.-W."/>
            <person name="Bae J.-W."/>
        </authorList>
    </citation>
    <scope>NUCLEOTIDE SEQUENCE [LARGE SCALE GENOMIC DNA]</scope>
    <source>
        <strain evidence="6 7">HDW9C</strain>
    </source>
</reference>
<accession>A0A6G7XGT0</accession>
<dbReference type="GO" id="GO:0005509">
    <property type="term" value="F:calcium ion binding"/>
    <property type="evidence" value="ECO:0007669"/>
    <property type="project" value="InterPro"/>
</dbReference>
<dbReference type="PROSITE" id="PS51450">
    <property type="entry name" value="LRR"/>
    <property type="match status" value="1"/>
</dbReference>
<dbReference type="InterPro" id="IPR032675">
    <property type="entry name" value="LRR_dom_sf"/>
</dbReference>
<dbReference type="InterPro" id="IPR013378">
    <property type="entry name" value="InlB-like_B-rpt"/>
</dbReference>
<dbReference type="GO" id="GO:0030313">
    <property type="term" value="C:cell envelope"/>
    <property type="evidence" value="ECO:0007669"/>
    <property type="project" value="UniProtKB-SubCell"/>
</dbReference>
<evidence type="ECO:0000313" key="6">
    <source>
        <dbReference type="EMBL" id="QIK63676.1"/>
    </source>
</evidence>
<keyword evidence="3" id="KW-0677">Repeat</keyword>
<dbReference type="GO" id="GO:0005975">
    <property type="term" value="P:carbohydrate metabolic process"/>
    <property type="evidence" value="ECO:0007669"/>
    <property type="project" value="UniProtKB-ARBA"/>
</dbReference>